<proteinExistence type="predicted"/>
<evidence type="ECO:0000256" key="1">
    <source>
        <dbReference type="ARBA" id="ARBA00023015"/>
    </source>
</evidence>
<dbReference type="InterPro" id="IPR046532">
    <property type="entry name" value="DUF6597"/>
</dbReference>
<comment type="caution">
    <text evidence="5">The sequence shown here is derived from an EMBL/GenBank/DDBJ whole genome shotgun (WGS) entry which is preliminary data.</text>
</comment>
<dbReference type="EMBL" id="QKLU01000003">
    <property type="protein sequence ID" value="PYF74799.1"/>
    <property type="molecule type" value="Genomic_DNA"/>
</dbReference>
<reference evidence="5 6" key="1">
    <citation type="submission" date="2018-06" db="EMBL/GenBank/DDBJ databases">
        <title>Genomic Encyclopedia of Archaeal and Bacterial Type Strains, Phase II (KMG-II): from individual species to whole genera.</title>
        <authorList>
            <person name="Goeker M."/>
        </authorList>
    </citation>
    <scope>NUCLEOTIDE SEQUENCE [LARGE SCALE GENOMIC DNA]</scope>
    <source>
        <strain evidence="5 6">DSM 27372</strain>
    </source>
</reference>
<dbReference type="InterPro" id="IPR018060">
    <property type="entry name" value="HTH_AraC"/>
</dbReference>
<keyword evidence="1" id="KW-0805">Transcription regulation</keyword>
<evidence type="ECO:0000313" key="6">
    <source>
        <dbReference type="Proteomes" id="UP000248198"/>
    </source>
</evidence>
<name>A0A318UT55_9SPHI</name>
<dbReference type="OrthoDB" id="662446at2"/>
<dbReference type="GO" id="GO:0003700">
    <property type="term" value="F:DNA-binding transcription factor activity"/>
    <property type="evidence" value="ECO:0007669"/>
    <property type="project" value="InterPro"/>
</dbReference>
<organism evidence="5 6">
    <name type="scientific">Pedobacter nutrimenti</name>
    <dbReference type="NCBI Taxonomy" id="1241337"/>
    <lineage>
        <taxon>Bacteria</taxon>
        <taxon>Pseudomonadati</taxon>
        <taxon>Bacteroidota</taxon>
        <taxon>Sphingobacteriia</taxon>
        <taxon>Sphingobacteriales</taxon>
        <taxon>Sphingobacteriaceae</taxon>
        <taxon>Pedobacter</taxon>
    </lineage>
</organism>
<evidence type="ECO:0000256" key="3">
    <source>
        <dbReference type="ARBA" id="ARBA00023163"/>
    </source>
</evidence>
<evidence type="ECO:0000256" key="2">
    <source>
        <dbReference type="ARBA" id="ARBA00023125"/>
    </source>
</evidence>
<accession>A0A318UT55</accession>
<dbReference type="PANTHER" id="PTHR46796:SF13">
    <property type="entry name" value="HTH-TYPE TRANSCRIPTIONAL ACTIVATOR RHAS"/>
    <property type="match status" value="1"/>
</dbReference>
<protein>
    <submittedName>
        <fullName evidence="5">Helix-turn-helix protein</fullName>
    </submittedName>
</protein>
<evidence type="ECO:0000313" key="5">
    <source>
        <dbReference type="EMBL" id="PYF74799.1"/>
    </source>
</evidence>
<dbReference type="GO" id="GO:0043565">
    <property type="term" value="F:sequence-specific DNA binding"/>
    <property type="evidence" value="ECO:0007669"/>
    <property type="project" value="InterPro"/>
</dbReference>
<dbReference type="Pfam" id="PF20240">
    <property type="entry name" value="DUF6597"/>
    <property type="match status" value="1"/>
</dbReference>
<dbReference type="RefSeq" id="WP_110829591.1">
    <property type="nucleotide sequence ID" value="NZ_QKLU01000003.1"/>
</dbReference>
<dbReference type="Proteomes" id="UP000248198">
    <property type="component" value="Unassembled WGS sequence"/>
</dbReference>
<keyword evidence="2" id="KW-0238">DNA-binding</keyword>
<dbReference type="InterPro" id="IPR050204">
    <property type="entry name" value="AraC_XylS_family_regulators"/>
</dbReference>
<keyword evidence="6" id="KW-1185">Reference proteome</keyword>
<dbReference type="Pfam" id="PF12833">
    <property type="entry name" value="HTH_18"/>
    <property type="match status" value="1"/>
</dbReference>
<dbReference type="AlphaFoldDB" id="A0A318UT55"/>
<gene>
    <name evidence="5" type="ORF">B0O44_103245</name>
</gene>
<feature type="domain" description="HTH araC/xylS-type" evidence="4">
    <location>
        <begin position="166"/>
        <end position="264"/>
    </location>
</feature>
<evidence type="ECO:0000259" key="4">
    <source>
        <dbReference type="PROSITE" id="PS01124"/>
    </source>
</evidence>
<dbReference type="Gene3D" id="1.10.10.60">
    <property type="entry name" value="Homeodomain-like"/>
    <property type="match status" value="1"/>
</dbReference>
<dbReference type="SUPFAM" id="SSF46689">
    <property type="entry name" value="Homeodomain-like"/>
    <property type="match status" value="1"/>
</dbReference>
<dbReference type="InterPro" id="IPR009057">
    <property type="entry name" value="Homeodomain-like_sf"/>
</dbReference>
<sequence length="282" mass="32446">MNPVIIKPHSEVLKRYVQYFLFFSKTDNSIFSYTTFPNNNLCLAIYKQNHVNYINDRQTNHCILTHGNGNFVSRLYGFHKMPFQVHVSAPVDQVCIVFYPSAAGAFTCTPYSDLMGLEHVFEAMFSGKNTFFLEQLFAEDDVVKRAGKLESFLLGKLNDQVSNKLKEALLLISKSNTENLSVEILARQLGLSEVSIFRLFKNHLGQNPKSFLKTLRFRTALDKMLTKKGSLTEVAYLNQYYDQAHLIKDFQSFSGHSPKHLVRKVALCQNDLAWIYDDDRFE</sequence>
<keyword evidence="3" id="KW-0804">Transcription</keyword>
<dbReference type="PANTHER" id="PTHR46796">
    <property type="entry name" value="HTH-TYPE TRANSCRIPTIONAL ACTIVATOR RHAS-RELATED"/>
    <property type="match status" value="1"/>
</dbReference>
<dbReference type="PROSITE" id="PS01124">
    <property type="entry name" value="HTH_ARAC_FAMILY_2"/>
    <property type="match status" value="1"/>
</dbReference>
<dbReference type="SMART" id="SM00342">
    <property type="entry name" value="HTH_ARAC"/>
    <property type="match status" value="1"/>
</dbReference>